<organism evidence="2 3">
    <name type="scientific">Lactarius akahatsu</name>
    <dbReference type="NCBI Taxonomy" id="416441"/>
    <lineage>
        <taxon>Eukaryota</taxon>
        <taxon>Fungi</taxon>
        <taxon>Dikarya</taxon>
        <taxon>Basidiomycota</taxon>
        <taxon>Agaricomycotina</taxon>
        <taxon>Agaricomycetes</taxon>
        <taxon>Russulales</taxon>
        <taxon>Russulaceae</taxon>
        <taxon>Lactarius</taxon>
    </lineage>
</organism>
<comment type="caution">
    <text evidence="2">The sequence shown here is derived from an EMBL/GenBank/DDBJ whole genome shotgun (WGS) entry which is preliminary data.</text>
</comment>
<dbReference type="AlphaFoldDB" id="A0AAD4L5L0"/>
<gene>
    <name evidence="2" type="ORF">EDB92DRAFT_1981402</name>
</gene>
<evidence type="ECO:0000313" key="2">
    <source>
        <dbReference type="EMBL" id="KAH8979091.1"/>
    </source>
</evidence>
<dbReference type="InterPro" id="IPR027417">
    <property type="entry name" value="P-loop_NTPase"/>
</dbReference>
<evidence type="ECO:0000256" key="1">
    <source>
        <dbReference type="SAM" id="MobiDB-lite"/>
    </source>
</evidence>
<dbReference type="EMBL" id="JAKELL010000185">
    <property type="protein sequence ID" value="KAH8979091.1"/>
    <property type="molecule type" value="Genomic_DNA"/>
</dbReference>
<accession>A0AAD4L5L0</accession>
<evidence type="ECO:0008006" key="4">
    <source>
        <dbReference type="Google" id="ProtNLM"/>
    </source>
</evidence>
<dbReference type="SUPFAM" id="SSF52540">
    <property type="entry name" value="P-loop containing nucleoside triphosphate hydrolases"/>
    <property type="match status" value="1"/>
</dbReference>
<sequence>MGCCSSKPTADVTPAVATRQVTSQEQSSPVVPRGVGTPRPSSQQSGAMPGRGSPQVIEVPPREPLPRNRVKSAPQKVQSMKDSGDLPPSPSPRSRAKSSVASSSRTPSSSTSAEHSRVSPRRPAMSYAARRTLNSTVRQALPEHFKFRILVVGKSGSGKSSLVKVVFKVDVTAAPERAPGKPDINVEFRPGDNRYLIIHECSGLDSPHDSQTIRDFITHRTDPSRSPSERLHAVWICVPASDAIAGRLGDGVEEILGLRNVPVVVVFTKFDVVVSKVRLDSPSESHERARTRAHTMYEDSCRSLFRKDPRDVPAEIVSENSRFIDLIDNLVVTTDRFITDSRGPSARSSGQGAKQRVGAVPLAWSAALRVNHDIIIQASIEVGRSRYWRSLLSSLDFADQTLKNCVNIIHLDIVEIWNMNDKRRYLSSDTFKAKMSHLVKDLAGSANTTSGAGDDYADWVNDVYRGSQENVRCVVGYIVNLTVILDGIFRIAAGDMSPSHAQQVFERHARSRHRDAIHRDIRSFITEAFAIRFSVPQKDLILERIIDLIKQFCVPPSGNGGNG</sequence>
<protein>
    <recommendedName>
        <fullName evidence="4">G domain-containing protein</fullName>
    </recommendedName>
</protein>
<evidence type="ECO:0000313" key="3">
    <source>
        <dbReference type="Proteomes" id="UP001201163"/>
    </source>
</evidence>
<feature type="compositionally biased region" description="Low complexity" evidence="1">
    <location>
        <begin position="27"/>
        <end position="41"/>
    </location>
</feature>
<keyword evidence="3" id="KW-1185">Reference proteome</keyword>
<proteinExistence type="predicted"/>
<dbReference type="Proteomes" id="UP001201163">
    <property type="component" value="Unassembled WGS sequence"/>
</dbReference>
<feature type="region of interest" description="Disordered" evidence="1">
    <location>
        <begin position="1"/>
        <end position="127"/>
    </location>
</feature>
<reference evidence="2" key="1">
    <citation type="submission" date="2022-01" db="EMBL/GenBank/DDBJ databases">
        <title>Comparative genomics reveals a dynamic genome evolution in the ectomycorrhizal milk-cap (Lactarius) mushrooms.</title>
        <authorList>
            <consortium name="DOE Joint Genome Institute"/>
            <person name="Lebreton A."/>
            <person name="Tang N."/>
            <person name="Kuo A."/>
            <person name="LaButti K."/>
            <person name="Drula E."/>
            <person name="Barry K."/>
            <person name="Clum A."/>
            <person name="Lipzen A."/>
            <person name="Mousain D."/>
            <person name="Ng V."/>
            <person name="Wang R."/>
            <person name="Wang X."/>
            <person name="Dai Y."/>
            <person name="Henrissat B."/>
            <person name="Grigoriev I.V."/>
            <person name="Guerin-Laguette A."/>
            <person name="Yu F."/>
            <person name="Martin F.M."/>
        </authorList>
    </citation>
    <scope>NUCLEOTIDE SEQUENCE</scope>
    <source>
        <strain evidence="2">QP</strain>
    </source>
</reference>
<dbReference type="CDD" id="cd00882">
    <property type="entry name" value="Ras_like_GTPase"/>
    <property type="match status" value="1"/>
</dbReference>
<name>A0AAD4L5L0_9AGAM</name>
<feature type="compositionally biased region" description="Low complexity" evidence="1">
    <location>
        <begin position="97"/>
        <end position="113"/>
    </location>
</feature>
<dbReference type="Gene3D" id="3.40.50.300">
    <property type="entry name" value="P-loop containing nucleotide triphosphate hydrolases"/>
    <property type="match status" value="1"/>
</dbReference>